<dbReference type="Proteomes" id="UP000001542">
    <property type="component" value="Unassembled WGS sequence"/>
</dbReference>
<feature type="transmembrane region" description="Helical" evidence="7">
    <location>
        <begin position="95"/>
        <end position="115"/>
    </location>
</feature>
<evidence type="ECO:0000256" key="7">
    <source>
        <dbReference type="RuleBase" id="RU079119"/>
    </source>
</evidence>
<dbReference type="GO" id="GO:0005794">
    <property type="term" value="C:Golgi apparatus"/>
    <property type="evidence" value="ECO:0000318"/>
    <property type="project" value="GO_Central"/>
</dbReference>
<dbReference type="EC" id="2.3.1.225" evidence="7"/>
<evidence type="ECO:0000256" key="4">
    <source>
        <dbReference type="ARBA" id="ARBA00022989"/>
    </source>
</evidence>
<comment type="domain">
    <text evidence="7">The DHHC domain is required for palmitoyltransferase activity.</text>
</comment>
<keyword evidence="10" id="KW-1185">Reference proteome</keyword>
<keyword evidence="6 7" id="KW-0012">Acyltransferase</keyword>
<protein>
    <recommendedName>
        <fullName evidence="7">Palmitoyltransferase</fullName>
        <ecNumber evidence="7">2.3.1.225</ecNumber>
    </recommendedName>
</protein>
<evidence type="ECO:0000313" key="10">
    <source>
        <dbReference type="Proteomes" id="UP000001542"/>
    </source>
</evidence>
<dbReference type="AlphaFoldDB" id="A2FCT7"/>
<dbReference type="GO" id="GO:0006612">
    <property type="term" value="P:protein targeting to membrane"/>
    <property type="evidence" value="ECO:0000318"/>
    <property type="project" value="GO_Central"/>
</dbReference>
<feature type="transmembrane region" description="Helical" evidence="7">
    <location>
        <begin position="236"/>
        <end position="261"/>
    </location>
</feature>
<accession>A2FCT7</accession>
<evidence type="ECO:0000256" key="6">
    <source>
        <dbReference type="ARBA" id="ARBA00023315"/>
    </source>
</evidence>
<feature type="transmembrane region" description="Helical" evidence="7">
    <location>
        <begin position="196"/>
        <end position="216"/>
    </location>
</feature>
<organism evidence="9 10">
    <name type="scientific">Trichomonas vaginalis (strain ATCC PRA-98 / G3)</name>
    <dbReference type="NCBI Taxonomy" id="412133"/>
    <lineage>
        <taxon>Eukaryota</taxon>
        <taxon>Metamonada</taxon>
        <taxon>Parabasalia</taxon>
        <taxon>Trichomonadida</taxon>
        <taxon>Trichomonadidae</taxon>
        <taxon>Trichomonas</taxon>
    </lineage>
</organism>
<keyword evidence="4 7" id="KW-1133">Transmembrane helix</keyword>
<reference evidence="9" key="2">
    <citation type="journal article" date="2007" name="Science">
        <title>Draft genome sequence of the sexually transmitted pathogen Trichomonas vaginalis.</title>
        <authorList>
            <person name="Carlton J.M."/>
            <person name="Hirt R.P."/>
            <person name="Silva J.C."/>
            <person name="Delcher A.L."/>
            <person name="Schatz M."/>
            <person name="Zhao Q."/>
            <person name="Wortman J.R."/>
            <person name="Bidwell S.L."/>
            <person name="Alsmark U.C.M."/>
            <person name="Besteiro S."/>
            <person name="Sicheritz-Ponten T."/>
            <person name="Noel C.J."/>
            <person name="Dacks J.B."/>
            <person name="Foster P.G."/>
            <person name="Simillion C."/>
            <person name="Van de Peer Y."/>
            <person name="Miranda-Saavedra D."/>
            <person name="Barton G.J."/>
            <person name="Westrop G.D."/>
            <person name="Mueller S."/>
            <person name="Dessi D."/>
            <person name="Fiori P.L."/>
            <person name="Ren Q."/>
            <person name="Paulsen I."/>
            <person name="Zhang H."/>
            <person name="Bastida-Corcuera F.D."/>
            <person name="Simoes-Barbosa A."/>
            <person name="Brown M.T."/>
            <person name="Hayes R.D."/>
            <person name="Mukherjee M."/>
            <person name="Okumura C.Y."/>
            <person name="Schneider R."/>
            <person name="Smith A.J."/>
            <person name="Vanacova S."/>
            <person name="Villalvazo M."/>
            <person name="Haas B.J."/>
            <person name="Pertea M."/>
            <person name="Feldblyum T.V."/>
            <person name="Utterback T.R."/>
            <person name="Shu C.L."/>
            <person name="Osoegawa K."/>
            <person name="de Jong P.J."/>
            <person name="Hrdy I."/>
            <person name="Horvathova L."/>
            <person name="Zubacova Z."/>
            <person name="Dolezal P."/>
            <person name="Malik S.B."/>
            <person name="Logsdon J.M. Jr."/>
            <person name="Henze K."/>
            <person name="Gupta A."/>
            <person name="Wang C.C."/>
            <person name="Dunne R.L."/>
            <person name="Upcroft J.A."/>
            <person name="Upcroft P."/>
            <person name="White O."/>
            <person name="Salzberg S.L."/>
            <person name="Tang P."/>
            <person name="Chiu C.-H."/>
            <person name="Lee Y.-S."/>
            <person name="Embley T.M."/>
            <person name="Coombs G.H."/>
            <person name="Mottram J.C."/>
            <person name="Tachezy J."/>
            <person name="Fraser-Liggett C.M."/>
            <person name="Johnson P.J."/>
        </authorList>
    </citation>
    <scope>NUCLEOTIDE SEQUENCE [LARGE SCALE GENOMIC DNA]</scope>
    <source>
        <strain evidence="9">G3</strain>
    </source>
</reference>
<dbReference type="PANTHER" id="PTHR22883:SF147">
    <property type="entry name" value="PALMITOYLTRANSFERASE"/>
    <property type="match status" value="1"/>
</dbReference>
<dbReference type="Pfam" id="PF01529">
    <property type="entry name" value="DHHC"/>
    <property type="match status" value="1"/>
</dbReference>
<evidence type="ECO:0000256" key="1">
    <source>
        <dbReference type="ARBA" id="ARBA00004141"/>
    </source>
</evidence>
<reference evidence="9" key="1">
    <citation type="submission" date="2006-10" db="EMBL/GenBank/DDBJ databases">
        <authorList>
            <person name="Amadeo P."/>
            <person name="Zhao Q."/>
            <person name="Wortman J."/>
            <person name="Fraser-Liggett C."/>
            <person name="Carlton J."/>
        </authorList>
    </citation>
    <scope>NUCLEOTIDE SEQUENCE</scope>
    <source>
        <strain evidence="9">G3</strain>
    </source>
</reference>
<dbReference type="PANTHER" id="PTHR22883">
    <property type="entry name" value="ZINC FINGER DHHC DOMAIN CONTAINING PROTEIN"/>
    <property type="match status" value="1"/>
</dbReference>
<dbReference type="VEuPathDB" id="TrichDB:TVAGG3_0203600"/>
<comment type="subcellular location">
    <subcellularLocation>
        <location evidence="1">Membrane</location>
        <topology evidence="1">Multi-pass membrane protein</topology>
    </subcellularLocation>
</comment>
<dbReference type="FunCoup" id="A2FCT7">
    <property type="interactions" value="255"/>
</dbReference>
<dbReference type="InterPro" id="IPR001594">
    <property type="entry name" value="Palmitoyltrfase_DHHC"/>
</dbReference>
<sequence length="339" mass="39325">MSGIAKPLIPEPIVYVQEGQELYVTEWEDRSCCGGKTNCCRCAYFPAAKIRIWGHWIVKLPKVIFACSLFLASLGFFSYSLFFNKSDWFTKHYNVAFGLQIFGGFAFFCLSFAYFTAMIKGPGYYPYNWSLTRKTQYTWNEMMTGVAMFQEQEDFAKSQPMPTRSSFSVNARRFVIRADHICAYMQTWIGFHNHKYFIMTTMWATIYSITYVLSQISTIYEAIYHIAKKKYDAVEITMAALILVTVVFASYISVFSFRHFIISLRNLSRNRTITENYNNKPSLYDRGSACANCEEVCGKRYYFITWIFPFFVCYNPTLPKWDADNNSGVIDSESVANIL</sequence>
<evidence type="ECO:0000256" key="5">
    <source>
        <dbReference type="ARBA" id="ARBA00023136"/>
    </source>
</evidence>
<dbReference type="KEGG" id="tva:4755052"/>
<dbReference type="GO" id="GO:0019706">
    <property type="term" value="F:protein-cysteine S-palmitoyltransferase activity"/>
    <property type="evidence" value="ECO:0000318"/>
    <property type="project" value="GO_Central"/>
</dbReference>
<dbReference type="InterPro" id="IPR039859">
    <property type="entry name" value="PFA4/ZDH16/20/ERF2-like"/>
</dbReference>
<dbReference type="EMBL" id="DS113722">
    <property type="protein sequence ID" value="EAX97268.1"/>
    <property type="molecule type" value="Genomic_DNA"/>
</dbReference>
<dbReference type="GO" id="GO:0016020">
    <property type="term" value="C:membrane"/>
    <property type="evidence" value="ECO:0007669"/>
    <property type="project" value="UniProtKB-SubCell"/>
</dbReference>
<dbReference type="InParanoid" id="A2FCT7"/>
<evidence type="ECO:0000256" key="2">
    <source>
        <dbReference type="ARBA" id="ARBA00022679"/>
    </source>
</evidence>
<dbReference type="STRING" id="5722.A2FCT7"/>
<gene>
    <name evidence="9" type="ORF">TVAG_025040</name>
</gene>
<evidence type="ECO:0000259" key="8">
    <source>
        <dbReference type="Pfam" id="PF01529"/>
    </source>
</evidence>
<keyword evidence="5 7" id="KW-0472">Membrane</keyword>
<evidence type="ECO:0000313" key="9">
    <source>
        <dbReference type="EMBL" id="EAX97268.1"/>
    </source>
</evidence>
<dbReference type="RefSeq" id="XP_001310198.1">
    <property type="nucleotide sequence ID" value="XM_001310197.1"/>
</dbReference>
<dbReference type="OrthoDB" id="331948at2759"/>
<proteinExistence type="inferred from homology"/>
<keyword evidence="3 7" id="KW-0812">Transmembrane</keyword>
<evidence type="ECO:0000256" key="3">
    <source>
        <dbReference type="ARBA" id="ARBA00022692"/>
    </source>
</evidence>
<dbReference type="VEuPathDB" id="TrichDB:TVAG_025040"/>
<dbReference type="PROSITE" id="PS50216">
    <property type="entry name" value="DHHC"/>
    <property type="match status" value="1"/>
</dbReference>
<name>A2FCT7_TRIV3</name>
<comment type="similarity">
    <text evidence="7">Belongs to the DHHC palmitoyltransferase family.</text>
</comment>
<comment type="catalytic activity">
    <reaction evidence="7">
        <text>L-cysteinyl-[protein] + hexadecanoyl-CoA = S-hexadecanoyl-L-cysteinyl-[protein] + CoA</text>
        <dbReference type="Rhea" id="RHEA:36683"/>
        <dbReference type="Rhea" id="RHEA-COMP:10131"/>
        <dbReference type="Rhea" id="RHEA-COMP:11032"/>
        <dbReference type="ChEBI" id="CHEBI:29950"/>
        <dbReference type="ChEBI" id="CHEBI:57287"/>
        <dbReference type="ChEBI" id="CHEBI:57379"/>
        <dbReference type="ChEBI" id="CHEBI:74151"/>
        <dbReference type="EC" id="2.3.1.225"/>
    </reaction>
</comment>
<dbReference type="GO" id="GO:0005783">
    <property type="term" value="C:endoplasmic reticulum"/>
    <property type="evidence" value="ECO:0000318"/>
    <property type="project" value="GO_Central"/>
</dbReference>
<feature type="transmembrane region" description="Helical" evidence="7">
    <location>
        <begin position="63"/>
        <end position="83"/>
    </location>
</feature>
<keyword evidence="2 7" id="KW-0808">Transferase</keyword>
<feature type="domain" description="Palmitoyltransferase DHHC" evidence="8">
    <location>
        <begin position="158"/>
        <end position="279"/>
    </location>
</feature>